<protein>
    <submittedName>
        <fullName evidence="2">Uncharacterized protein</fullName>
    </submittedName>
</protein>
<dbReference type="EMBL" id="CAJHJF010007968">
    <property type="protein sequence ID" value="CAD6965259.1"/>
    <property type="molecule type" value="Genomic_DNA"/>
</dbReference>
<reference evidence="2 3" key="1">
    <citation type="submission" date="2020-10" db="EMBL/GenBank/DDBJ databases">
        <authorList>
            <person name="Sedaghatjoo S."/>
        </authorList>
    </citation>
    <scope>NUCLEOTIDE SEQUENCE [LARGE SCALE GENOMIC DNA]</scope>
    <source>
        <strain evidence="2 3">LLFL</strain>
    </source>
</reference>
<keyword evidence="3" id="KW-1185">Reference proteome</keyword>
<comment type="caution">
    <text evidence="2">The sequence shown here is derived from an EMBL/GenBank/DDBJ whole genome shotgun (WGS) entry which is preliminary data.</text>
</comment>
<name>A0A9N8QQY9_9BASI</name>
<sequence>MPSIDHMANTIPLPRQANQPVPSANRETGHALYRLSNGVDTKTAAATAGGKKSGTLRSVSEEDGGGVGFEPASIEELIEGGAK</sequence>
<feature type="region of interest" description="Disordered" evidence="1">
    <location>
        <begin position="43"/>
        <end position="83"/>
    </location>
</feature>
<evidence type="ECO:0000313" key="3">
    <source>
        <dbReference type="Proteomes" id="UP000836404"/>
    </source>
</evidence>
<dbReference type="Proteomes" id="UP000836404">
    <property type="component" value="Unassembled WGS sequence"/>
</dbReference>
<evidence type="ECO:0000313" key="2">
    <source>
        <dbReference type="EMBL" id="CAD6965259.1"/>
    </source>
</evidence>
<accession>A0A9N8QQY9</accession>
<proteinExistence type="predicted"/>
<feature type="region of interest" description="Disordered" evidence="1">
    <location>
        <begin position="1"/>
        <end position="24"/>
    </location>
</feature>
<dbReference type="AlphaFoldDB" id="A0A9N8QQY9"/>
<feature type="compositionally biased region" description="Low complexity" evidence="1">
    <location>
        <begin position="43"/>
        <end position="55"/>
    </location>
</feature>
<gene>
    <name evidence="2" type="ORF">JKILLFL_G6570</name>
</gene>
<evidence type="ECO:0000256" key="1">
    <source>
        <dbReference type="SAM" id="MobiDB-lite"/>
    </source>
</evidence>
<organism evidence="2 3">
    <name type="scientific">Tilletia laevis</name>
    <dbReference type="NCBI Taxonomy" id="157183"/>
    <lineage>
        <taxon>Eukaryota</taxon>
        <taxon>Fungi</taxon>
        <taxon>Dikarya</taxon>
        <taxon>Basidiomycota</taxon>
        <taxon>Ustilaginomycotina</taxon>
        <taxon>Exobasidiomycetes</taxon>
        <taxon>Tilletiales</taxon>
        <taxon>Tilletiaceae</taxon>
        <taxon>Tilletia</taxon>
    </lineage>
</organism>